<dbReference type="OrthoDB" id="6931675at2759"/>
<evidence type="ECO:0000313" key="3">
    <source>
        <dbReference type="Proteomes" id="UP000691718"/>
    </source>
</evidence>
<dbReference type="AlphaFoldDB" id="A0A8S3WG24"/>
<organism evidence="2 3">
    <name type="scientific">Parnassius apollo</name>
    <name type="common">Apollo butterfly</name>
    <name type="synonym">Papilio apollo</name>
    <dbReference type="NCBI Taxonomy" id="110799"/>
    <lineage>
        <taxon>Eukaryota</taxon>
        <taxon>Metazoa</taxon>
        <taxon>Ecdysozoa</taxon>
        <taxon>Arthropoda</taxon>
        <taxon>Hexapoda</taxon>
        <taxon>Insecta</taxon>
        <taxon>Pterygota</taxon>
        <taxon>Neoptera</taxon>
        <taxon>Endopterygota</taxon>
        <taxon>Lepidoptera</taxon>
        <taxon>Glossata</taxon>
        <taxon>Ditrysia</taxon>
        <taxon>Papilionoidea</taxon>
        <taxon>Papilionidae</taxon>
        <taxon>Parnassiinae</taxon>
        <taxon>Parnassini</taxon>
        <taxon>Parnassius</taxon>
        <taxon>Parnassius</taxon>
    </lineage>
</organism>
<sequence length="465" mass="52310">MAHRPSAGTVDMRKRALLQSAATNEDRLENVQSGTHDTSLNISTMPQSTLVAAANKLLQDTKSQIEQSGNLKTSIKEKVLYGITGMYEIILRMSESRQTLQLQLEKSKLSVKEELLRKEKEYAEKLEGLLETSNGANAKGTVRDILKELASVRQILTQDAAEKNNGMQIGLNDGQATREILAQINKNGLTIEESNILLKKLGHQVEQIHNDFNKKESGNYTYAEIAALPGNVNRSEEQRKRPTLQNIATKEKPKEIHTRKSDVLEIAVTAMSKANRLYQDAKLQLEQSGNLKTSIKETVVNNLSELFGIVLQLNEERQTLLLQLEKARIQLKDDLLRQEKQYVESLRALMDQGSIRDIQSALTETVSDMRTLTDSLKHTMGNDTLLDKHTFMGKSEDTRRELMEIKEELSSLKDQMGGLRESLVISETNEPTYASIAGRPKAKINNVLERRGFLYTLSCGELYDL</sequence>
<gene>
    <name evidence="2" type="ORF">PAPOLLO_LOCUS6026</name>
</gene>
<accession>A0A8S3WG24</accession>
<feature type="coiled-coil region" evidence="1">
    <location>
        <begin position="395"/>
        <end position="422"/>
    </location>
</feature>
<proteinExistence type="predicted"/>
<feature type="coiled-coil region" evidence="1">
    <location>
        <begin position="310"/>
        <end position="341"/>
    </location>
</feature>
<keyword evidence="3" id="KW-1185">Reference proteome</keyword>
<protein>
    <submittedName>
        <fullName evidence="2">(apollo) hypothetical protein</fullName>
    </submittedName>
</protein>
<dbReference type="EMBL" id="CAJQZP010000393">
    <property type="protein sequence ID" value="CAG4958924.1"/>
    <property type="molecule type" value="Genomic_DNA"/>
</dbReference>
<dbReference type="Proteomes" id="UP000691718">
    <property type="component" value="Unassembled WGS sequence"/>
</dbReference>
<reference evidence="2" key="1">
    <citation type="submission" date="2021-04" db="EMBL/GenBank/DDBJ databases">
        <authorList>
            <person name="Tunstrom K."/>
        </authorList>
    </citation>
    <scope>NUCLEOTIDE SEQUENCE</scope>
</reference>
<evidence type="ECO:0000256" key="1">
    <source>
        <dbReference type="SAM" id="Coils"/>
    </source>
</evidence>
<keyword evidence="1" id="KW-0175">Coiled coil</keyword>
<name>A0A8S3WG24_PARAO</name>
<comment type="caution">
    <text evidence="2">The sequence shown here is derived from an EMBL/GenBank/DDBJ whole genome shotgun (WGS) entry which is preliminary data.</text>
</comment>
<evidence type="ECO:0000313" key="2">
    <source>
        <dbReference type="EMBL" id="CAG4958924.1"/>
    </source>
</evidence>